<name>A0ABS5BTZ2_9BACT</name>
<keyword evidence="2" id="KW-0805">Transcription regulation</keyword>
<dbReference type="PANTHER" id="PTHR43133:SF8">
    <property type="entry name" value="RNA POLYMERASE SIGMA FACTOR HI_1459-RELATED"/>
    <property type="match status" value="1"/>
</dbReference>
<dbReference type="NCBIfam" id="TIGR02937">
    <property type="entry name" value="sigma70-ECF"/>
    <property type="match status" value="1"/>
</dbReference>
<dbReference type="InterPro" id="IPR011659">
    <property type="entry name" value="WD40"/>
</dbReference>
<dbReference type="SUPFAM" id="SSF82171">
    <property type="entry name" value="DPP6 N-terminal domain-like"/>
    <property type="match status" value="1"/>
</dbReference>
<dbReference type="Pfam" id="PF04542">
    <property type="entry name" value="Sigma70_r2"/>
    <property type="match status" value="1"/>
</dbReference>
<evidence type="ECO:0000256" key="4">
    <source>
        <dbReference type="ARBA" id="ARBA00023125"/>
    </source>
</evidence>
<dbReference type="RefSeq" id="WP_210655955.1">
    <property type="nucleotide sequence ID" value="NZ_JAGKQQ010000001.1"/>
</dbReference>
<gene>
    <name evidence="8" type="ORF">J8F10_17990</name>
</gene>
<sequence>MTTTAVTGFLTRTRWGAARDVRTDAELVREFAATGSEGAFAELVRRFAPMVWGVCRRVVGHRECSEDAFQAVFLVLVRKPTAIRPPAAVGAWLHGVAVHTSLRARAMVERRRRWESLGATVPDRAMPEAPESPDPDVVRVLDEEIARLPDKLRAAVVLCELDGLSRRDAAQRLGIVEGTLSSRLGAARRQLAQRLRSRGVALGTGGIAVALGGRTAAAPPVFPTVSEPVSALADGAIRTMFLSKLKLLTATAMAALALIGVALTAYRGETSEPPRPALPVVRAAPVPKPKAVREGTILIWVDEKPLLLKPDGTELESPDPIPNVQFGVGSGNANLSPDGTRVAFEMQGAEYERKPGAVPAGAVVNRYRTNLKILDLGGKKETKSLDSVQLNGFNWLGDGKTLHLRGYEIGADGVASEKLENWVYDPATDKRTSLKVPADFVVRAIGPDGKTAVVDEWKMGAEKWHQHAHLWTIGTEKPAPLFELNQSIYSPTPKFSPDGKRVLCKVLQYGTHTALGNGAFNIDDFKCNNVVVIDLATKKQTVVKELGENPEWAVCGLAWSPDGRKIAYVETKRLPRPPGARADQNPYRVMIADPDGKNAKEIHTAQGSWLVGFDWK</sequence>
<dbReference type="SUPFAM" id="SSF88946">
    <property type="entry name" value="Sigma2 domain of RNA polymerase sigma factors"/>
    <property type="match status" value="1"/>
</dbReference>
<reference evidence="8 9" key="1">
    <citation type="submission" date="2021-04" db="EMBL/GenBank/DDBJ databases">
        <authorList>
            <person name="Ivanova A."/>
        </authorList>
    </citation>
    <scope>NUCLEOTIDE SEQUENCE [LARGE SCALE GENOMIC DNA]</scope>
    <source>
        <strain evidence="8 9">G18</strain>
    </source>
</reference>
<dbReference type="Pfam" id="PF07676">
    <property type="entry name" value="PD40"/>
    <property type="match status" value="1"/>
</dbReference>
<evidence type="ECO:0000259" key="7">
    <source>
        <dbReference type="Pfam" id="PF08281"/>
    </source>
</evidence>
<keyword evidence="9" id="KW-1185">Reference proteome</keyword>
<feature type="domain" description="RNA polymerase sigma-70 region 2" evidence="6">
    <location>
        <begin position="43"/>
        <end position="105"/>
    </location>
</feature>
<evidence type="ECO:0000256" key="5">
    <source>
        <dbReference type="ARBA" id="ARBA00023163"/>
    </source>
</evidence>
<evidence type="ECO:0000256" key="3">
    <source>
        <dbReference type="ARBA" id="ARBA00023082"/>
    </source>
</evidence>
<proteinExistence type="inferred from homology"/>
<evidence type="ECO:0000313" key="8">
    <source>
        <dbReference type="EMBL" id="MBP3957158.1"/>
    </source>
</evidence>
<dbReference type="InterPro" id="IPR013324">
    <property type="entry name" value="RNA_pol_sigma_r3/r4-like"/>
</dbReference>
<comment type="caution">
    <text evidence="8">The sequence shown here is derived from an EMBL/GenBank/DDBJ whole genome shotgun (WGS) entry which is preliminary data.</text>
</comment>
<evidence type="ECO:0000256" key="1">
    <source>
        <dbReference type="ARBA" id="ARBA00010641"/>
    </source>
</evidence>
<dbReference type="InterPro" id="IPR013249">
    <property type="entry name" value="RNA_pol_sigma70_r4_t2"/>
</dbReference>
<protein>
    <submittedName>
        <fullName evidence="8">Sigma-70 family RNA polymerase sigma factor</fullName>
    </submittedName>
</protein>
<dbReference type="InterPro" id="IPR007627">
    <property type="entry name" value="RNA_pol_sigma70_r2"/>
</dbReference>
<accession>A0ABS5BTZ2</accession>
<evidence type="ECO:0000259" key="6">
    <source>
        <dbReference type="Pfam" id="PF04542"/>
    </source>
</evidence>
<feature type="domain" description="RNA polymerase sigma factor 70 region 4 type 2" evidence="7">
    <location>
        <begin position="141"/>
        <end position="191"/>
    </location>
</feature>
<evidence type="ECO:0000313" key="9">
    <source>
        <dbReference type="Proteomes" id="UP000676565"/>
    </source>
</evidence>
<dbReference type="Gene3D" id="2.120.10.30">
    <property type="entry name" value="TolB, C-terminal domain"/>
    <property type="match status" value="1"/>
</dbReference>
<dbReference type="InterPro" id="IPR014284">
    <property type="entry name" value="RNA_pol_sigma-70_dom"/>
</dbReference>
<dbReference type="CDD" id="cd06171">
    <property type="entry name" value="Sigma70_r4"/>
    <property type="match status" value="1"/>
</dbReference>
<dbReference type="InterPro" id="IPR013325">
    <property type="entry name" value="RNA_pol_sigma_r2"/>
</dbReference>
<keyword evidence="4" id="KW-0238">DNA-binding</keyword>
<keyword evidence="3" id="KW-0731">Sigma factor</keyword>
<dbReference type="SUPFAM" id="SSF88659">
    <property type="entry name" value="Sigma3 and sigma4 domains of RNA polymerase sigma factors"/>
    <property type="match status" value="1"/>
</dbReference>
<dbReference type="Gene3D" id="1.10.10.10">
    <property type="entry name" value="Winged helix-like DNA-binding domain superfamily/Winged helix DNA-binding domain"/>
    <property type="match status" value="1"/>
</dbReference>
<evidence type="ECO:0000256" key="2">
    <source>
        <dbReference type="ARBA" id="ARBA00023015"/>
    </source>
</evidence>
<dbReference type="InterPro" id="IPR039425">
    <property type="entry name" value="RNA_pol_sigma-70-like"/>
</dbReference>
<dbReference type="InterPro" id="IPR036388">
    <property type="entry name" value="WH-like_DNA-bd_sf"/>
</dbReference>
<dbReference type="Pfam" id="PF08281">
    <property type="entry name" value="Sigma70_r4_2"/>
    <property type="match status" value="1"/>
</dbReference>
<dbReference type="InterPro" id="IPR011042">
    <property type="entry name" value="6-blade_b-propeller_TolB-like"/>
</dbReference>
<dbReference type="PANTHER" id="PTHR43133">
    <property type="entry name" value="RNA POLYMERASE ECF-TYPE SIGMA FACTO"/>
    <property type="match status" value="1"/>
</dbReference>
<organism evidence="8 9">
    <name type="scientific">Gemmata palustris</name>
    <dbReference type="NCBI Taxonomy" id="2822762"/>
    <lineage>
        <taxon>Bacteria</taxon>
        <taxon>Pseudomonadati</taxon>
        <taxon>Planctomycetota</taxon>
        <taxon>Planctomycetia</taxon>
        <taxon>Gemmatales</taxon>
        <taxon>Gemmataceae</taxon>
        <taxon>Gemmata</taxon>
    </lineage>
</organism>
<dbReference type="Proteomes" id="UP000676565">
    <property type="component" value="Unassembled WGS sequence"/>
</dbReference>
<comment type="similarity">
    <text evidence="1">Belongs to the sigma-70 factor family. ECF subfamily.</text>
</comment>
<keyword evidence="5" id="KW-0804">Transcription</keyword>
<dbReference type="EMBL" id="JAGKQQ010000001">
    <property type="protein sequence ID" value="MBP3957158.1"/>
    <property type="molecule type" value="Genomic_DNA"/>
</dbReference>
<dbReference type="Gene3D" id="1.10.1740.10">
    <property type="match status" value="1"/>
</dbReference>